<gene>
    <name evidence="1" type="ORF">SAMN05216226_1411</name>
</gene>
<reference evidence="1 2" key="1">
    <citation type="submission" date="2016-10" db="EMBL/GenBank/DDBJ databases">
        <authorList>
            <person name="de Groot N.N."/>
        </authorList>
    </citation>
    <scope>NUCLEOTIDE SEQUENCE [LARGE SCALE GENOMIC DNA]</scope>
    <source>
        <strain evidence="1 2">IBRC-M10015</strain>
    </source>
</reference>
<dbReference type="RefSeq" id="WP_092704949.1">
    <property type="nucleotide sequence ID" value="NZ_FNFC01000041.1"/>
</dbReference>
<evidence type="ECO:0000313" key="2">
    <source>
        <dbReference type="Proteomes" id="UP000198856"/>
    </source>
</evidence>
<protein>
    <submittedName>
        <fullName evidence="1">Uncharacterized protein</fullName>
    </submittedName>
</protein>
<keyword evidence="2" id="KW-1185">Reference proteome</keyword>
<dbReference type="Proteomes" id="UP000198856">
    <property type="component" value="Unassembled WGS sequence"/>
</dbReference>
<sequence length="200" mass="22754">MEHYAPPRMAKAEKNLMDTVAEFYRAFHTYRRLAEEHLYMTLDEFLGESQTQRLPFDDRTGPRRLTEEKCRDVLERMQQYIDRYEESQQKVGKVLAEGAPDAVDGLGDDEITATGELMQKYDLDDMVEADVAEGLEDSRFLTPPISGRGCIVFLPFPDYCPCMSLVQRAVQKLQRDGLKSTSSVALKFLTLMGRGLLVAS</sequence>
<evidence type="ECO:0000313" key="1">
    <source>
        <dbReference type="EMBL" id="SDK19967.1"/>
    </source>
</evidence>
<organism evidence="1 2">
    <name type="scientific">Halovenus aranensis</name>
    <dbReference type="NCBI Taxonomy" id="890420"/>
    <lineage>
        <taxon>Archaea</taxon>
        <taxon>Methanobacteriati</taxon>
        <taxon>Methanobacteriota</taxon>
        <taxon>Stenosarchaea group</taxon>
        <taxon>Halobacteria</taxon>
        <taxon>Halobacteriales</taxon>
        <taxon>Haloarculaceae</taxon>
        <taxon>Halovenus</taxon>
    </lineage>
</organism>
<dbReference type="EMBL" id="FNFC01000041">
    <property type="protein sequence ID" value="SDK19967.1"/>
    <property type="molecule type" value="Genomic_DNA"/>
</dbReference>
<proteinExistence type="predicted"/>
<name>A0A1G8ZYD8_9EURY</name>
<dbReference type="AlphaFoldDB" id="A0A1G8ZYD8"/>
<accession>A0A1G8ZYD8</accession>